<accession>A0A368K249</accession>
<dbReference type="InterPro" id="IPR008462">
    <property type="entry name" value="CsbD"/>
</dbReference>
<organism evidence="3 4">
    <name type="scientific">Phyllobacterium salinisoli</name>
    <dbReference type="NCBI Taxonomy" id="1899321"/>
    <lineage>
        <taxon>Bacteria</taxon>
        <taxon>Pseudomonadati</taxon>
        <taxon>Pseudomonadota</taxon>
        <taxon>Alphaproteobacteria</taxon>
        <taxon>Hyphomicrobiales</taxon>
        <taxon>Phyllobacteriaceae</taxon>
        <taxon>Phyllobacterium</taxon>
    </lineage>
</organism>
<name>A0A368K249_9HYPH</name>
<evidence type="ECO:0000313" key="4">
    <source>
        <dbReference type="Proteomes" id="UP000253420"/>
    </source>
</evidence>
<dbReference type="Proteomes" id="UP000253420">
    <property type="component" value="Unassembled WGS sequence"/>
</dbReference>
<dbReference type="Pfam" id="PF05532">
    <property type="entry name" value="CsbD"/>
    <property type="match status" value="1"/>
</dbReference>
<evidence type="ECO:0000313" key="3">
    <source>
        <dbReference type="EMBL" id="RCS23476.1"/>
    </source>
</evidence>
<dbReference type="OrthoDB" id="9796058at2"/>
<reference evidence="3 4" key="1">
    <citation type="submission" date="2018-07" db="EMBL/GenBank/DDBJ databases">
        <title>The draft genome of Phyllobacterium salinisoli.</title>
        <authorList>
            <person name="Liu L."/>
            <person name="Li L."/>
            <person name="Zhang X."/>
            <person name="Liang L."/>
        </authorList>
    </citation>
    <scope>NUCLEOTIDE SEQUENCE [LARGE SCALE GENOMIC DNA]</scope>
    <source>
        <strain evidence="3 4">LLAN61</strain>
    </source>
</reference>
<dbReference type="InterPro" id="IPR036629">
    <property type="entry name" value="YjbJ_sf"/>
</dbReference>
<dbReference type="PANTHER" id="PTHR34977">
    <property type="entry name" value="UPF0337 PROTEIN YJBJ"/>
    <property type="match status" value="1"/>
</dbReference>
<dbReference type="PANTHER" id="PTHR34977:SF1">
    <property type="entry name" value="UPF0337 PROTEIN YJBJ"/>
    <property type="match status" value="1"/>
</dbReference>
<dbReference type="InterPro" id="IPR026042">
    <property type="entry name" value="YjbJ"/>
</dbReference>
<dbReference type="RefSeq" id="WP_114441091.1">
    <property type="nucleotide sequence ID" value="NZ_QOZG01000005.1"/>
</dbReference>
<evidence type="ECO:0000259" key="2">
    <source>
        <dbReference type="Pfam" id="PF05532"/>
    </source>
</evidence>
<protein>
    <submittedName>
        <fullName evidence="3">CsbD family protein</fullName>
    </submittedName>
</protein>
<feature type="domain" description="CsbD-like" evidence="2">
    <location>
        <begin position="4"/>
        <end position="56"/>
    </location>
</feature>
<dbReference type="EMBL" id="QOZG01000005">
    <property type="protein sequence ID" value="RCS23476.1"/>
    <property type="molecule type" value="Genomic_DNA"/>
</dbReference>
<sequence>MNWDQIKGQWKQMQGSVRKQWGKLTDDDLEQAKGSRDQLVGRIQERYGIAKEAAEREVDDWSKNAS</sequence>
<comment type="similarity">
    <text evidence="1">Belongs to the UPF0337 (CsbD) family.</text>
</comment>
<proteinExistence type="inferred from homology"/>
<dbReference type="PIRSF" id="PIRSF039008">
    <property type="entry name" value="YjbJ"/>
    <property type="match status" value="1"/>
</dbReference>
<gene>
    <name evidence="3" type="ORF">DUT91_14500</name>
</gene>
<keyword evidence="4" id="KW-1185">Reference proteome</keyword>
<dbReference type="InterPro" id="IPR050423">
    <property type="entry name" value="UPF0337_stress_rsp"/>
</dbReference>
<evidence type="ECO:0000256" key="1">
    <source>
        <dbReference type="ARBA" id="ARBA00009129"/>
    </source>
</evidence>
<dbReference type="SUPFAM" id="SSF69047">
    <property type="entry name" value="Hypothetical protein YjbJ"/>
    <property type="match status" value="1"/>
</dbReference>
<comment type="caution">
    <text evidence="3">The sequence shown here is derived from an EMBL/GenBank/DDBJ whole genome shotgun (WGS) entry which is preliminary data.</text>
</comment>
<dbReference type="Gene3D" id="1.10.1470.10">
    <property type="entry name" value="YjbJ"/>
    <property type="match status" value="1"/>
</dbReference>
<dbReference type="AlphaFoldDB" id="A0A368K249"/>